<accession>A0A212SZH8</accession>
<feature type="transmembrane region" description="Helical" evidence="7">
    <location>
        <begin position="137"/>
        <end position="161"/>
    </location>
</feature>
<dbReference type="CDD" id="cd06261">
    <property type="entry name" value="TM_PBP2"/>
    <property type="match status" value="1"/>
</dbReference>
<feature type="transmembrane region" description="Helical" evidence="7">
    <location>
        <begin position="212"/>
        <end position="234"/>
    </location>
</feature>
<dbReference type="SUPFAM" id="SSF161098">
    <property type="entry name" value="MetI-like"/>
    <property type="match status" value="1"/>
</dbReference>
<dbReference type="InterPro" id="IPR035906">
    <property type="entry name" value="MetI-like_sf"/>
</dbReference>
<dbReference type="AlphaFoldDB" id="A0A212SZH8"/>
<dbReference type="OrthoDB" id="6637947at2"/>
<comment type="subcellular location">
    <subcellularLocation>
        <location evidence="1 7">Cell membrane</location>
        <topology evidence="1 7">Multi-pass membrane protein</topology>
    </subcellularLocation>
</comment>
<feature type="transmembrane region" description="Helical" evidence="7">
    <location>
        <begin position="321"/>
        <end position="344"/>
    </location>
</feature>
<keyword evidence="4 7" id="KW-0812">Transmembrane</keyword>
<comment type="similarity">
    <text evidence="7">Belongs to the binding-protein-dependent transport system permease family.</text>
</comment>
<dbReference type="Pfam" id="PF00528">
    <property type="entry name" value="BPD_transp_1"/>
    <property type="match status" value="1"/>
</dbReference>
<keyword evidence="6 7" id="KW-0472">Membrane</keyword>
<dbReference type="GO" id="GO:0055085">
    <property type="term" value="P:transmembrane transport"/>
    <property type="evidence" value="ECO:0007669"/>
    <property type="project" value="InterPro"/>
</dbReference>
<dbReference type="PANTHER" id="PTHR43386:SF1">
    <property type="entry name" value="D,D-DIPEPTIDE TRANSPORT SYSTEM PERMEASE PROTEIN DDPC-RELATED"/>
    <property type="match status" value="1"/>
</dbReference>
<dbReference type="InterPro" id="IPR025966">
    <property type="entry name" value="OppC_N"/>
</dbReference>
<dbReference type="GO" id="GO:0005886">
    <property type="term" value="C:plasma membrane"/>
    <property type="evidence" value="ECO:0007669"/>
    <property type="project" value="UniProtKB-SubCell"/>
</dbReference>
<dbReference type="RefSeq" id="WP_088817080.1">
    <property type="nucleotide sequence ID" value="NZ_FYEZ01000001.1"/>
</dbReference>
<dbReference type="Proteomes" id="UP000198122">
    <property type="component" value="Unassembled WGS sequence"/>
</dbReference>
<evidence type="ECO:0000256" key="4">
    <source>
        <dbReference type="ARBA" id="ARBA00022692"/>
    </source>
</evidence>
<dbReference type="EMBL" id="FYEZ01000001">
    <property type="protein sequence ID" value="SNC59177.1"/>
    <property type="molecule type" value="Genomic_DNA"/>
</dbReference>
<keyword evidence="10" id="KW-1185">Reference proteome</keyword>
<evidence type="ECO:0000259" key="8">
    <source>
        <dbReference type="PROSITE" id="PS50928"/>
    </source>
</evidence>
<dbReference type="PROSITE" id="PS50928">
    <property type="entry name" value="ABC_TM1"/>
    <property type="match status" value="1"/>
</dbReference>
<evidence type="ECO:0000256" key="7">
    <source>
        <dbReference type="RuleBase" id="RU363032"/>
    </source>
</evidence>
<feature type="transmembrane region" description="Helical" evidence="7">
    <location>
        <begin position="168"/>
        <end position="192"/>
    </location>
</feature>
<evidence type="ECO:0000313" key="9">
    <source>
        <dbReference type="EMBL" id="SNC59177.1"/>
    </source>
</evidence>
<protein>
    <submittedName>
        <fullName evidence="9">Peptide/nickel transport system permease protein</fullName>
    </submittedName>
</protein>
<evidence type="ECO:0000313" key="10">
    <source>
        <dbReference type="Proteomes" id="UP000198122"/>
    </source>
</evidence>
<name>A0A212SZH8_9MICO</name>
<dbReference type="InterPro" id="IPR050366">
    <property type="entry name" value="BP-dependent_transpt_permease"/>
</dbReference>
<dbReference type="Gene3D" id="1.10.3720.10">
    <property type="entry name" value="MetI-like"/>
    <property type="match status" value="1"/>
</dbReference>
<reference evidence="9 10" key="1">
    <citation type="submission" date="2017-06" db="EMBL/GenBank/DDBJ databases">
        <authorList>
            <person name="Kim H.J."/>
            <person name="Triplett B.A."/>
        </authorList>
    </citation>
    <scope>NUCLEOTIDE SEQUENCE [LARGE SCALE GENOMIC DNA]</scope>
    <source>
        <strain evidence="9 10">DSM 22179</strain>
    </source>
</reference>
<gene>
    <name evidence="9" type="ORF">SAMN05445756_0009</name>
</gene>
<dbReference type="Pfam" id="PF12911">
    <property type="entry name" value="OppC_N"/>
    <property type="match status" value="1"/>
</dbReference>
<evidence type="ECO:0000256" key="3">
    <source>
        <dbReference type="ARBA" id="ARBA00022475"/>
    </source>
</evidence>
<evidence type="ECO:0000256" key="2">
    <source>
        <dbReference type="ARBA" id="ARBA00022448"/>
    </source>
</evidence>
<dbReference type="InterPro" id="IPR000515">
    <property type="entry name" value="MetI-like"/>
</dbReference>
<keyword evidence="2 7" id="KW-0813">Transport</keyword>
<feature type="domain" description="ABC transmembrane type-1" evidence="8">
    <location>
        <begin position="133"/>
        <end position="341"/>
    </location>
</feature>
<sequence length="354" mass="38192">MTTNPGLNPTSEAGAALEGDLLEREHEGDVAAAQRVKGDEADRYQSRSPVQIALRRLAYDKVAMMSLGSALLFILLAIFADVINGALGLNPTEQRFDLVNSNGYPIFVASWEHPFGVEVGMGRDLFSRWILGMRPSLIIAFSAAIATTIIGTVMGLLAGFLGGIVDNVISFIIDVVLSLPFLLFAIALMPIATNRIGGVGEGEFVTDEQLASIRFGVLVFVLIMFGWAGLARLIRGEVISIREREYVQAARALGVPTSQILFKEILPNLISPIIVALTTAIPAYIATEAGLSLLGVGLREPSISWGLTIQSAQNSFMEHPIYMWMPVIGLCLLVLSLSLLGDAINDAFNPHTRR</sequence>
<keyword evidence="3" id="KW-1003">Cell membrane</keyword>
<organism evidence="9 10">
    <name type="scientific">Kytococcus aerolatus</name>
    <dbReference type="NCBI Taxonomy" id="592308"/>
    <lineage>
        <taxon>Bacteria</taxon>
        <taxon>Bacillati</taxon>
        <taxon>Actinomycetota</taxon>
        <taxon>Actinomycetes</taxon>
        <taxon>Micrococcales</taxon>
        <taxon>Kytococcaceae</taxon>
        <taxon>Kytococcus</taxon>
    </lineage>
</organism>
<keyword evidence="5 7" id="KW-1133">Transmembrane helix</keyword>
<feature type="transmembrane region" description="Helical" evidence="7">
    <location>
        <begin position="62"/>
        <end position="83"/>
    </location>
</feature>
<evidence type="ECO:0000256" key="6">
    <source>
        <dbReference type="ARBA" id="ARBA00023136"/>
    </source>
</evidence>
<evidence type="ECO:0000256" key="1">
    <source>
        <dbReference type="ARBA" id="ARBA00004651"/>
    </source>
</evidence>
<feature type="transmembrane region" description="Helical" evidence="7">
    <location>
        <begin position="265"/>
        <end position="285"/>
    </location>
</feature>
<proteinExistence type="inferred from homology"/>
<dbReference type="PANTHER" id="PTHR43386">
    <property type="entry name" value="OLIGOPEPTIDE TRANSPORT SYSTEM PERMEASE PROTEIN APPC"/>
    <property type="match status" value="1"/>
</dbReference>
<evidence type="ECO:0000256" key="5">
    <source>
        <dbReference type="ARBA" id="ARBA00022989"/>
    </source>
</evidence>